<evidence type="ECO:0000313" key="4">
    <source>
        <dbReference type="Proteomes" id="UP001374579"/>
    </source>
</evidence>
<dbReference type="PROSITE" id="PS51421">
    <property type="entry name" value="RAS"/>
    <property type="match status" value="1"/>
</dbReference>
<dbReference type="SUPFAM" id="SSF52540">
    <property type="entry name" value="P-loop containing nucleoside triphosphate hydrolases"/>
    <property type="match status" value="1"/>
</dbReference>
<dbReference type="InterPro" id="IPR005225">
    <property type="entry name" value="Small_GTP-bd"/>
</dbReference>
<sequence length="195" mass="21904">MASKSVKCVIVGDGAVGKACLAVSYTTDTFRTEYVPTVFDSFAADITLDGNLVKLGLYVTAGQEDYDRLRPLSYHNTDIFMLCFSLMSETSLKNVKLKWYPEIRHHDANVPVVLVGTKLDLRQDKNAVRQLRERKQTPVTTSQGSELARIIKAKRYFECSSLTQENLKNAFQETVRVALNTDNSKQKAKSKCTIL</sequence>
<name>A0AAN9BXC9_9CAEN</name>
<evidence type="ECO:0000313" key="3">
    <source>
        <dbReference type="EMBL" id="KAK7113025.1"/>
    </source>
</evidence>
<dbReference type="GO" id="GO:0003924">
    <property type="term" value="F:GTPase activity"/>
    <property type="evidence" value="ECO:0007669"/>
    <property type="project" value="InterPro"/>
</dbReference>
<comment type="caution">
    <text evidence="3">The sequence shown here is derived from an EMBL/GenBank/DDBJ whole genome shotgun (WGS) entry which is preliminary data.</text>
</comment>
<dbReference type="PROSITE" id="PS51420">
    <property type="entry name" value="RHO"/>
    <property type="match status" value="1"/>
</dbReference>
<dbReference type="Proteomes" id="UP001374579">
    <property type="component" value="Unassembled WGS sequence"/>
</dbReference>
<dbReference type="InterPro" id="IPR003578">
    <property type="entry name" value="Small_GTPase_Rho"/>
</dbReference>
<organism evidence="3 4">
    <name type="scientific">Littorina saxatilis</name>
    <dbReference type="NCBI Taxonomy" id="31220"/>
    <lineage>
        <taxon>Eukaryota</taxon>
        <taxon>Metazoa</taxon>
        <taxon>Spiralia</taxon>
        <taxon>Lophotrochozoa</taxon>
        <taxon>Mollusca</taxon>
        <taxon>Gastropoda</taxon>
        <taxon>Caenogastropoda</taxon>
        <taxon>Littorinimorpha</taxon>
        <taxon>Littorinoidea</taxon>
        <taxon>Littorinidae</taxon>
        <taxon>Littorina</taxon>
    </lineage>
</organism>
<keyword evidence="1" id="KW-0547">Nucleotide-binding</keyword>
<keyword evidence="2" id="KW-0342">GTP-binding</keyword>
<protein>
    <submittedName>
        <fullName evidence="3">Uncharacterized protein</fullName>
    </submittedName>
</protein>
<dbReference type="CDD" id="cd00157">
    <property type="entry name" value="Rho"/>
    <property type="match status" value="1"/>
</dbReference>
<dbReference type="PRINTS" id="PR00449">
    <property type="entry name" value="RASTRNSFRMNG"/>
</dbReference>
<dbReference type="GO" id="GO:0007264">
    <property type="term" value="P:small GTPase-mediated signal transduction"/>
    <property type="evidence" value="ECO:0007669"/>
    <property type="project" value="InterPro"/>
</dbReference>
<evidence type="ECO:0000256" key="1">
    <source>
        <dbReference type="ARBA" id="ARBA00022741"/>
    </source>
</evidence>
<keyword evidence="4" id="KW-1185">Reference proteome</keyword>
<dbReference type="NCBIfam" id="TIGR00231">
    <property type="entry name" value="small_GTP"/>
    <property type="match status" value="1"/>
</dbReference>
<dbReference type="InterPro" id="IPR001806">
    <property type="entry name" value="Small_GTPase"/>
</dbReference>
<gene>
    <name evidence="3" type="ORF">V1264_012390</name>
</gene>
<dbReference type="Gene3D" id="3.40.50.300">
    <property type="entry name" value="P-loop containing nucleotide triphosphate hydrolases"/>
    <property type="match status" value="1"/>
</dbReference>
<dbReference type="SMART" id="SM00174">
    <property type="entry name" value="RHO"/>
    <property type="match status" value="1"/>
</dbReference>
<dbReference type="GO" id="GO:0005525">
    <property type="term" value="F:GTP binding"/>
    <property type="evidence" value="ECO:0007669"/>
    <property type="project" value="UniProtKB-KW"/>
</dbReference>
<dbReference type="SMART" id="SM00175">
    <property type="entry name" value="RAB"/>
    <property type="match status" value="1"/>
</dbReference>
<reference evidence="3 4" key="1">
    <citation type="submission" date="2024-02" db="EMBL/GenBank/DDBJ databases">
        <title>Chromosome-scale genome assembly of the rough periwinkle Littorina saxatilis.</title>
        <authorList>
            <person name="De Jode A."/>
            <person name="Faria R."/>
            <person name="Formenti G."/>
            <person name="Sims Y."/>
            <person name="Smith T.P."/>
            <person name="Tracey A."/>
            <person name="Wood J.M.D."/>
            <person name="Zagrodzka Z.B."/>
            <person name="Johannesson K."/>
            <person name="Butlin R.K."/>
            <person name="Leder E.H."/>
        </authorList>
    </citation>
    <scope>NUCLEOTIDE SEQUENCE [LARGE SCALE GENOMIC DNA]</scope>
    <source>
        <strain evidence="3">Snail1</strain>
        <tissue evidence="3">Muscle</tissue>
    </source>
</reference>
<dbReference type="FunFam" id="3.40.50.300:FF:000118">
    <property type="entry name" value="Rho-related GTP-binding protein RhoG"/>
    <property type="match status" value="1"/>
</dbReference>
<dbReference type="PROSITE" id="PS51419">
    <property type="entry name" value="RAB"/>
    <property type="match status" value="1"/>
</dbReference>
<dbReference type="AlphaFoldDB" id="A0AAN9BXC9"/>
<dbReference type="EMBL" id="JBAMIC010000002">
    <property type="protein sequence ID" value="KAK7113025.1"/>
    <property type="molecule type" value="Genomic_DNA"/>
</dbReference>
<dbReference type="PANTHER" id="PTHR24072">
    <property type="entry name" value="RHO FAMILY GTPASE"/>
    <property type="match status" value="1"/>
</dbReference>
<dbReference type="SMART" id="SM00173">
    <property type="entry name" value="RAS"/>
    <property type="match status" value="1"/>
</dbReference>
<evidence type="ECO:0000256" key="2">
    <source>
        <dbReference type="ARBA" id="ARBA00023134"/>
    </source>
</evidence>
<dbReference type="Pfam" id="PF00071">
    <property type="entry name" value="Ras"/>
    <property type="match status" value="1"/>
</dbReference>
<dbReference type="InterPro" id="IPR027417">
    <property type="entry name" value="P-loop_NTPase"/>
</dbReference>
<accession>A0AAN9BXC9</accession>
<proteinExistence type="predicted"/>